<dbReference type="InterPro" id="IPR021868">
    <property type="entry name" value="Alpha_2_Macroglob_MG3"/>
</dbReference>
<accession>A0ABQ1HHP4</accession>
<feature type="domain" description="Alpha-2-macroglobulin bait region" evidence="7">
    <location>
        <begin position="741"/>
        <end position="884"/>
    </location>
</feature>
<dbReference type="Pfam" id="PF21142">
    <property type="entry name" value="A2M_bMG2"/>
    <property type="match status" value="1"/>
</dbReference>
<keyword evidence="4" id="KW-0472">Membrane</keyword>
<dbReference type="InterPro" id="IPR019742">
    <property type="entry name" value="MacrogloblnA2_CS"/>
</dbReference>
<evidence type="ECO:0000256" key="1">
    <source>
        <dbReference type="ARBA" id="ARBA00010556"/>
    </source>
</evidence>
<dbReference type="RefSeq" id="WP_188662462.1">
    <property type="nucleotide sequence ID" value="NZ_BMKC01000001.1"/>
</dbReference>
<dbReference type="Pfam" id="PF11974">
    <property type="entry name" value="bMG3"/>
    <property type="match status" value="1"/>
</dbReference>
<dbReference type="InterPro" id="IPR049120">
    <property type="entry name" value="A2M_bMG2"/>
</dbReference>
<keyword evidence="2 6" id="KW-0732">Signal</keyword>
<dbReference type="SMART" id="SM01419">
    <property type="entry name" value="Thiol-ester_cl"/>
    <property type="match status" value="1"/>
</dbReference>
<evidence type="ECO:0000256" key="3">
    <source>
        <dbReference type="ARBA" id="ARBA00023157"/>
    </source>
</evidence>
<keyword evidence="4" id="KW-1003">Cell membrane</keyword>
<name>A0ABQ1HHP4_9GAMM</name>
<dbReference type="InterPro" id="IPR041246">
    <property type="entry name" value="Bact_MG10"/>
</dbReference>
<dbReference type="PROSITE" id="PS00477">
    <property type="entry name" value="ALPHA_2_MACROGLOBULIN"/>
    <property type="match status" value="1"/>
</dbReference>
<evidence type="ECO:0000259" key="8">
    <source>
        <dbReference type="SMART" id="SM01360"/>
    </source>
</evidence>
<comment type="function">
    <text evidence="4">Protects the bacterial cell from host peptidases.</text>
</comment>
<evidence type="ECO:0000256" key="6">
    <source>
        <dbReference type="SAM" id="SignalP"/>
    </source>
</evidence>
<dbReference type="PIRSF" id="PIRSF038980">
    <property type="entry name" value="A2M_bac"/>
    <property type="match status" value="1"/>
</dbReference>
<dbReference type="Pfam" id="PF17962">
    <property type="entry name" value="bMG6"/>
    <property type="match status" value="1"/>
</dbReference>
<dbReference type="Pfam" id="PF07703">
    <property type="entry name" value="A2M_BRD"/>
    <property type="match status" value="1"/>
</dbReference>
<dbReference type="InterPro" id="IPR041462">
    <property type="entry name" value="Bact_A2M_MG6"/>
</dbReference>
<dbReference type="Gene3D" id="1.50.10.20">
    <property type="match status" value="1"/>
</dbReference>
<dbReference type="SUPFAM" id="SSF48239">
    <property type="entry name" value="Terpenoid cyclases/Protein prenyltransferases"/>
    <property type="match status" value="1"/>
</dbReference>
<dbReference type="Pfam" id="PF17973">
    <property type="entry name" value="bMG10"/>
    <property type="match status" value="1"/>
</dbReference>
<keyword evidence="10" id="KW-1185">Reference proteome</keyword>
<protein>
    <recommendedName>
        <fullName evidence="4">Alpha-2-macroglobulin</fullName>
    </recommendedName>
</protein>
<feature type="region of interest" description="Disordered" evidence="5">
    <location>
        <begin position="1607"/>
        <end position="1633"/>
    </location>
</feature>
<feature type="chain" id="PRO_5046499212" description="Alpha-2-macroglobulin" evidence="6">
    <location>
        <begin position="26"/>
        <end position="1633"/>
    </location>
</feature>
<evidence type="ECO:0000256" key="4">
    <source>
        <dbReference type="PIRNR" id="PIRNR038980"/>
    </source>
</evidence>
<sequence length="1633" mass="175129">MPVQSVLRRAAAIVLVATAVLLASACQRDAGQVPELQGVAPVDTRTAPDEFALEGAGHGRHDGATAIELRFTRPLAAGQAFDERIAVTGPDGEVVKGSWVLDDSAKVLRFPYVEASRKYRVRLRGALAAADGTTLGSDVERELDTAPVEPAVGFASQGNVLPARDTRGLPVVSVNVPEVDVEFLRVRESELANFFVSYQRGGRRGGWDLSDSPWQDRVAITRVAAPVYLNRFVLGGAQNERRVAYLPVQNIPELQEPGVYFALMRRVGAYDEDYETAIFFVSDLGLHLRAYGEEVFVHAASLKSGDPAGDVHLEVLGRDGSVVVAARTNAAGNARVAYALDASHVLVARSGSDVSVLPFNQPALDLSEFAVAGRAQAWFDVFAWSGRDLYRPGETVRVSALMRDHDGKAVKPQPLFLSLRQPDGKLYLETRLVPGEGGYYEWQQALPPEVPTGRWRVEFRTAPGAKDVVQGMNLRIEEFLPERMRLDLDAPETLAPGEPLALAVDAAYLYGAPAAGNRFTARLSLSPALHPVDSLPDHHFGDPGLAMPREPRDVIDAKLDAGGKLAQDIALPEEVAQPGAPVSVLVAGSVYESGGRPVTRTLIRDLWPAPVLVGVRPLFDLKDGAPANGNAGFDLLRSNAAGELAEGALEVSLVREHRDYHWRRDDSGWAFDFTARHEVVETRDVAARGDGGTRIDFPVEWGEYRLEVRDPATGLVTRLPFVAGWSWDNQNRGLDARPDKVKLALDKTHYRAGDRLVVTVTPPQPGLGLLLVESDQLLHVQPLEAKPGASYELEVTEAWERHDVYITALVLRGGSALEKVTPARAVGVVHVPMDRGERTIDVSIEAPALAEPEADLPVTVAAPALAGQTAWATISAVDLGIINITRFPVPDAAAHFFAQRRLGVEAHDLYGRVIESFDGESARLRFGGDMALAALPQARRPTARVKTVDLFAGPVKLDAQGRATVALPVPDFNGTLRVSALVFGAERYGQASTESVLRAPVLAELSAPRVLAPGDRSTVTVDLQNFTGKAGEFSLRLGTDGPLAVTGGVRKVTLAPGARETLTFPLTATEGVGLGLLKLQVEGGGHSVNREFDLPVRPAWGSVARSSAQSVAPGATLALDASLAEGLMPATVSARLTLAAQPPVPFAQALRDLLDYPYGCAEQTLSRGHAALLLDQETAASLDLAGLGQDERRRRLETSISRLAALQADSGHFSMWGGSDTSPILTPAIAEFLLAARDAGFAVPEAMLQKTLERLNEDLLSGGLPFYAYDQSDHLRFAYQAQAGLVLASLNRAPLGTLRALHDNQREKSLTGLPLVQLGLALSLQGDTARGDAAIREGLAKASKRPRWLGDYGSDISDQALVLALLREHGRDAAGQDERLLGLSRDLQARGSGSPAWYSTREQIALARLGRQLALDGGRTFAGTLVAGGESSGLTPDRVHVRSFGHGELAAGVRFTADSEAPVFSILDVAGIPRRAPAFDDSAISVVRSWHNPDGSPWKPGPLREGQVLVAALRIEAREAMPDALVVDRLAAGLEIENLNLSDPEQWSGVTINGITLSERSFAADLAHEEYRDDRYVAALKLYPGQAAHLFYLVRAVTPGTYAVPPPQAEDMYRPELRGTGRASPATVTVGPP</sequence>
<comment type="caution">
    <text evidence="9">The sequence shown here is derived from an EMBL/GenBank/DDBJ whole genome shotgun (WGS) entry which is preliminary data.</text>
</comment>
<dbReference type="InterPro" id="IPR041203">
    <property type="entry name" value="Bact_A2M_MG5"/>
</dbReference>
<dbReference type="SMART" id="SM01359">
    <property type="entry name" value="A2M_N_2"/>
    <property type="match status" value="1"/>
</dbReference>
<dbReference type="EMBL" id="BMKC01000001">
    <property type="protein sequence ID" value="GGA76629.1"/>
    <property type="molecule type" value="Genomic_DNA"/>
</dbReference>
<reference evidence="10" key="1">
    <citation type="journal article" date="2019" name="Int. J. Syst. Evol. Microbiol.">
        <title>The Global Catalogue of Microorganisms (GCM) 10K type strain sequencing project: providing services to taxonomists for standard genome sequencing and annotation.</title>
        <authorList>
            <consortium name="The Broad Institute Genomics Platform"/>
            <consortium name="The Broad Institute Genome Sequencing Center for Infectious Disease"/>
            <person name="Wu L."/>
            <person name="Ma J."/>
        </authorList>
    </citation>
    <scope>NUCLEOTIDE SEQUENCE [LARGE SCALE GENOMIC DNA]</scope>
    <source>
        <strain evidence="10">CGMCC 1.15905</strain>
    </source>
</reference>
<gene>
    <name evidence="9" type="ORF">GCM10011521_13590</name>
</gene>
<evidence type="ECO:0000313" key="10">
    <source>
        <dbReference type="Proteomes" id="UP000623419"/>
    </source>
</evidence>
<dbReference type="InterPro" id="IPR047565">
    <property type="entry name" value="Alpha-macroglob_thiol-ester_cl"/>
</dbReference>
<dbReference type="InterPro" id="IPR008930">
    <property type="entry name" value="Terpenoid_cyclase/PrenylTrfase"/>
</dbReference>
<proteinExistence type="inferred from homology"/>
<organism evidence="9 10">
    <name type="scientific">Arenimonas soli</name>
    <dbReference type="NCBI Taxonomy" id="2269504"/>
    <lineage>
        <taxon>Bacteria</taxon>
        <taxon>Pseudomonadati</taxon>
        <taxon>Pseudomonadota</taxon>
        <taxon>Gammaproteobacteria</taxon>
        <taxon>Lysobacterales</taxon>
        <taxon>Lysobacteraceae</taxon>
        <taxon>Arenimonas</taxon>
    </lineage>
</organism>
<evidence type="ECO:0000256" key="2">
    <source>
        <dbReference type="ARBA" id="ARBA00022729"/>
    </source>
</evidence>
<dbReference type="SMART" id="SM01360">
    <property type="entry name" value="A2M"/>
    <property type="match status" value="1"/>
</dbReference>
<dbReference type="InterPro" id="IPR011625">
    <property type="entry name" value="A2M_N_BRD"/>
</dbReference>
<dbReference type="Pfam" id="PF17970">
    <property type="entry name" value="bMG1"/>
    <property type="match status" value="1"/>
</dbReference>
<keyword evidence="3" id="KW-1015">Disulfide bond</keyword>
<feature type="signal peptide" evidence="6">
    <location>
        <begin position="1"/>
        <end position="25"/>
    </location>
</feature>
<dbReference type="Pfam" id="PF01835">
    <property type="entry name" value="MG2"/>
    <property type="match status" value="1"/>
</dbReference>
<dbReference type="Pfam" id="PF17972">
    <property type="entry name" value="bMG5"/>
    <property type="match status" value="1"/>
</dbReference>
<dbReference type="InterPro" id="IPR002890">
    <property type="entry name" value="MG2"/>
</dbReference>
<evidence type="ECO:0000259" key="7">
    <source>
        <dbReference type="SMART" id="SM01359"/>
    </source>
</evidence>
<dbReference type="PANTHER" id="PTHR40094:SF1">
    <property type="entry name" value="UBIQUITIN DOMAIN-CONTAINING PROTEIN"/>
    <property type="match status" value="1"/>
</dbReference>
<dbReference type="PANTHER" id="PTHR40094">
    <property type="entry name" value="ALPHA-2-MACROGLOBULIN HOMOLOG"/>
    <property type="match status" value="1"/>
</dbReference>
<dbReference type="InterPro" id="IPR001599">
    <property type="entry name" value="Macroglobln_a2"/>
</dbReference>
<evidence type="ECO:0000256" key="5">
    <source>
        <dbReference type="SAM" id="MobiDB-lite"/>
    </source>
</evidence>
<evidence type="ECO:0000313" key="9">
    <source>
        <dbReference type="EMBL" id="GGA76629.1"/>
    </source>
</evidence>
<feature type="domain" description="Alpha-2-macroglobulin" evidence="8">
    <location>
        <begin position="948"/>
        <end position="1037"/>
    </location>
</feature>
<dbReference type="InterPro" id="IPR040639">
    <property type="entry name" value="A2MG_MG1"/>
</dbReference>
<comment type="similarity">
    <text evidence="1">Belongs to the protease inhibitor I39 (alpha-2-macroglobulin) family. Bacterial alpha-2-macroglobulin subfamily.</text>
</comment>
<dbReference type="InterPro" id="IPR026284">
    <property type="entry name" value="A2MG_proteobact"/>
</dbReference>
<dbReference type="Gene3D" id="2.60.40.1930">
    <property type="match status" value="1"/>
</dbReference>
<dbReference type="CDD" id="cd02891">
    <property type="entry name" value="A2M_like"/>
    <property type="match status" value="1"/>
</dbReference>
<dbReference type="Proteomes" id="UP000623419">
    <property type="component" value="Unassembled WGS sequence"/>
</dbReference>
<dbReference type="InterPro" id="IPR051802">
    <property type="entry name" value="YfhM-like"/>
</dbReference>
<dbReference type="Pfam" id="PF00207">
    <property type="entry name" value="A2M"/>
    <property type="match status" value="1"/>
</dbReference>
<keyword evidence="4" id="KW-0646">Protease inhibitor</keyword>